<dbReference type="InterPro" id="IPR007246">
    <property type="entry name" value="Gaa1"/>
</dbReference>
<dbReference type="Pfam" id="PF04114">
    <property type="entry name" value="Gaa1"/>
    <property type="match status" value="1"/>
</dbReference>
<proteinExistence type="predicted"/>
<dbReference type="PIRSF" id="PIRSF036762">
    <property type="entry name" value="GAA1"/>
    <property type="match status" value="1"/>
</dbReference>
<feature type="transmembrane region" description="Helical" evidence="1">
    <location>
        <begin position="468"/>
        <end position="488"/>
    </location>
</feature>
<dbReference type="RefSeq" id="XP_020050051.1">
    <property type="nucleotide sequence ID" value="XM_020194289.1"/>
</dbReference>
<feature type="transmembrane region" description="Helical" evidence="1">
    <location>
        <begin position="571"/>
        <end position="594"/>
    </location>
</feature>
<evidence type="ECO:0000256" key="1">
    <source>
        <dbReference type="SAM" id="Phobius"/>
    </source>
</evidence>
<feature type="transmembrane region" description="Helical" evidence="1">
    <location>
        <begin position="24"/>
        <end position="44"/>
    </location>
</feature>
<organism evidence="2 3">
    <name type="scientific">Ascoidea rubescens DSM 1968</name>
    <dbReference type="NCBI Taxonomy" id="1344418"/>
    <lineage>
        <taxon>Eukaryota</taxon>
        <taxon>Fungi</taxon>
        <taxon>Dikarya</taxon>
        <taxon>Ascomycota</taxon>
        <taxon>Saccharomycotina</taxon>
        <taxon>Saccharomycetes</taxon>
        <taxon>Ascoideaceae</taxon>
        <taxon>Ascoidea</taxon>
    </lineage>
</organism>
<dbReference type="Proteomes" id="UP000095038">
    <property type="component" value="Unassembled WGS sequence"/>
</dbReference>
<dbReference type="Gene3D" id="3.40.630.10">
    <property type="entry name" value="Zn peptidases"/>
    <property type="match status" value="1"/>
</dbReference>
<dbReference type="GO" id="GO:0042765">
    <property type="term" value="C:GPI-anchor transamidase complex"/>
    <property type="evidence" value="ECO:0007669"/>
    <property type="project" value="EnsemblFungi"/>
</dbReference>
<dbReference type="OrthoDB" id="445301at2759"/>
<dbReference type="GeneID" id="30967925"/>
<dbReference type="InParanoid" id="A0A1D2VQ80"/>
<dbReference type="AlphaFoldDB" id="A0A1D2VQ80"/>
<gene>
    <name evidence="2" type="ORF">ASCRUDRAFT_78773</name>
</gene>
<evidence type="ECO:0000313" key="3">
    <source>
        <dbReference type="Proteomes" id="UP000095038"/>
    </source>
</evidence>
<keyword evidence="1" id="KW-1133">Transmembrane helix</keyword>
<feature type="transmembrane region" description="Helical" evidence="1">
    <location>
        <begin position="527"/>
        <end position="548"/>
    </location>
</feature>
<dbReference type="STRING" id="1344418.A0A1D2VQ80"/>
<feature type="transmembrane region" description="Helical" evidence="1">
    <location>
        <begin position="494"/>
        <end position="515"/>
    </location>
</feature>
<dbReference type="FunCoup" id="A0A1D2VQ80">
    <property type="interactions" value="586"/>
</dbReference>
<feature type="transmembrane region" description="Helical" evidence="1">
    <location>
        <begin position="428"/>
        <end position="448"/>
    </location>
</feature>
<dbReference type="PANTHER" id="PTHR13304">
    <property type="entry name" value="GLYCOSYLPHOSPHATIDYLINOSITOL ANCHOR ATTACHMENT 1 PROTEIN"/>
    <property type="match status" value="1"/>
</dbReference>
<keyword evidence="1" id="KW-0472">Membrane</keyword>
<feature type="transmembrane region" description="Helical" evidence="1">
    <location>
        <begin position="397"/>
        <end position="422"/>
    </location>
</feature>
<evidence type="ECO:0000313" key="2">
    <source>
        <dbReference type="EMBL" id="ODV63744.1"/>
    </source>
</evidence>
<keyword evidence="1" id="KW-0812">Transmembrane</keyword>
<name>A0A1D2VQ80_9ASCO</name>
<dbReference type="PANTHER" id="PTHR13304:SF0">
    <property type="entry name" value="GLYCOSYLPHOSPHATIDYLINOSITOL ANCHOR ATTACHMENT 1 PROTEIN"/>
    <property type="match status" value="1"/>
</dbReference>
<protein>
    <submittedName>
        <fullName evidence="2">Glycosylphosphatidylinositol:protein transamidase, GAA1 component</fullName>
    </submittedName>
</protein>
<dbReference type="GO" id="GO:0016255">
    <property type="term" value="P:attachment of GPI anchor to protein"/>
    <property type="evidence" value="ECO:0007669"/>
    <property type="project" value="EnsemblFungi"/>
</dbReference>
<dbReference type="EMBL" id="KV454475">
    <property type="protein sequence ID" value="ODV63744.1"/>
    <property type="molecule type" value="Genomic_DNA"/>
</dbReference>
<keyword evidence="3" id="KW-1185">Reference proteome</keyword>
<feature type="transmembrane region" description="Helical" evidence="1">
    <location>
        <begin position="365"/>
        <end position="385"/>
    </location>
</feature>
<accession>A0A1D2VQ80</accession>
<reference evidence="3" key="1">
    <citation type="submission" date="2016-05" db="EMBL/GenBank/DDBJ databases">
        <title>Comparative genomics of biotechnologically important yeasts.</title>
        <authorList>
            <consortium name="DOE Joint Genome Institute"/>
            <person name="Riley R."/>
            <person name="Haridas S."/>
            <person name="Wolfe K.H."/>
            <person name="Lopes M.R."/>
            <person name="Hittinger C.T."/>
            <person name="Goker M."/>
            <person name="Salamov A."/>
            <person name="Wisecaver J."/>
            <person name="Long T.M."/>
            <person name="Aerts A.L."/>
            <person name="Barry K."/>
            <person name="Choi C."/>
            <person name="Clum A."/>
            <person name="Coughlan A.Y."/>
            <person name="Deshpande S."/>
            <person name="Douglass A.P."/>
            <person name="Hanson S.J."/>
            <person name="Klenk H.-P."/>
            <person name="Labutti K."/>
            <person name="Lapidus A."/>
            <person name="Lindquist E."/>
            <person name="Lipzen A."/>
            <person name="Meier-Kolthoff J.P."/>
            <person name="Ohm R.A."/>
            <person name="Otillar R.P."/>
            <person name="Pangilinan J."/>
            <person name="Peng Y."/>
            <person name="Rokas A."/>
            <person name="Rosa C.A."/>
            <person name="Scheuner C."/>
            <person name="Sibirny A.A."/>
            <person name="Slot J.C."/>
            <person name="Stielow J.B."/>
            <person name="Sun H."/>
            <person name="Kurtzman C.P."/>
            <person name="Blackwell M."/>
            <person name="Grigoriev I.V."/>
            <person name="Jeffries T.W."/>
        </authorList>
    </citation>
    <scope>NUCLEOTIDE SEQUENCE [LARGE SCALE GENOMIC DNA]</scope>
    <source>
        <strain evidence="3">DSM 1968</strain>
    </source>
</reference>
<sequence length="595" mass="67514">MALLEQIRRKVYKLGLVPKITKRLPLISFLLGVLSCIWILYLPVDGQYRRTYISENALMPSQAYSYFRESEWNYERGYRDEIHKLKDIESIFERNKVISEWLEAIGLNTAVHQFHYNDANKTAGHNLYGLFHAPRGDGTEAMVLAASWNTPDGEFNEGGVALVVSLARYFSRWSIWSKNIIFVITEDSHYAMRSWVQAYHISLDLTGGAIEAAVILEYPGEHDYFKYVEVIYGGLNGQLPNLDLVNTAVSITEHEGVKVSVQKVKENELNRNDYFSRCKVLLSGIKELAFAGLKKTNGCEAFSGWRIQALTLRAKGYGGGADITTFGRVPEAMFRSINNLLEKFHQSFFFYLMLSPRNFVSIGTYLPSAVLLTVSFGISSASIILNSKHSESQILMVLPKSFGLFTISFFISSLLGVSLMYIPVSPDIIFRVLMSSGIILSSQSLNYFNYENNIQNKTFPMIRIKINLPLTVLHSLLSITLLYTSLVITSLLVVHFSIAFLIGICLLPLTFVRPLRIGSESLKLRSFVNFLCLVISCPWTIILVIGVLDKDFGTPFKVMEGLLTSWRDFEVWTWFIITFGWLPVWLEIFSYCVIS</sequence>